<organism evidence="1 2">
    <name type="scientific">Methylobacterium brachiatum</name>
    <dbReference type="NCBI Taxonomy" id="269660"/>
    <lineage>
        <taxon>Bacteria</taxon>
        <taxon>Pseudomonadati</taxon>
        <taxon>Pseudomonadota</taxon>
        <taxon>Alphaproteobacteria</taxon>
        <taxon>Hyphomicrobiales</taxon>
        <taxon>Methylobacteriaceae</taxon>
        <taxon>Methylobacterium</taxon>
    </lineage>
</organism>
<dbReference type="Proteomes" id="UP001223420">
    <property type="component" value="Unassembled WGS sequence"/>
</dbReference>
<sequence length="56" mass="6052">CASETVSSLTDRAPENALDCASATVRLRAATRMGVNRDTFYSYFPRARANSIAAKP</sequence>
<protein>
    <submittedName>
        <fullName evidence="1">Uncharacterized protein</fullName>
    </submittedName>
</protein>
<evidence type="ECO:0000313" key="1">
    <source>
        <dbReference type="EMBL" id="MDQ0546792.1"/>
    </source>
</evidence>
<name>A0AAJ1WYS2_9HYPH</name>
<reference evidence="1" key="1">
    <citation type="submission" date="2023-07" db="EMBL/GenBank/DDBJ databases">
        <title>Genomic Encyclopedia of Type Strains, Phase IV (KMG-IV): sequencing the most valuable type-strain genomes for metagenomic binning, comparative biology and taxonomic classification.</title>
        <authorList>
            <person name="Goeker M."/>
        </authorList>
    </citation>
    <scope>NUCLEOTIDE SEQUENCE</scope>
    <source>
        <strain evidence="1">DSM 19569</strain>
    </source>
</reference>
<evidence type="ECO:0000313" key="2">
    <source>
        <dbReference type="Proteomes" id="UP001223420"/>
    </source>
</evidence>
<dbReference type="EMBL" id="JAUSWL010000018">
    <property type="protein sequence ID" value="MDQ0546792.1"/>
    <property type="molecule type" value="Genomic_DNA"/>
</dbReference>
<dbReference type="AlphaFoldDB" id="A0AAJ1WYS2"/>
<proteinExistence type="predicted"/>
<feature type="non-terminal residue" evidence="1">
    <location>
        <position position="1"/>
    </location>
</feature>
<gene>
    <name evidence="1" type="ORF">QO001_005744</name>
</gene>
<comment type="caution">
    <text evidence="1">The sequence shown here is derived from an EMBL/GenBank/DDBJ whole genome shotgun (WGS) entry which is preliminary data.</text>
</comment>
<accession>A0AAJ1WYS2</accession>